<dbReference type="OrthoDB" id="1430012at2"/>
<evidence type="ECO:0000313" key="3">
    <source>
        <dbReference type="Proteomes" id="UP000306552"/>
    </source>
</evidence>
<gene>
    <name evidence="2" type="ORF">FCN74_10880</name>
</gene>
<accession>A0A4U5TPB2</accession>
<organism evidence="2 3">
    <name type="scientific">Mesohalobacter halotolerans</name>
    <dbReference type="NCBI Taxonomy" id="1883405"/>
    <lineage>
        <taxon>Bacteria</taxon>
        <taxon>Pseudomonadati</taxon>
        <taxon>Bacteroidota</taxon>
        <taxon>Flavobacteriia</taxon>
        <taxon>Flavobacteriales</taxon>
        <taxon>Flavobacteriaceae</taxon>
        <taxon>Mesohalobacter</taxon>
    </lineage>
</organism>
<dbReference type="AlphaFoldDB" id="A0A4U5TPB2"/>
<protein>
    <submittedName>
        <fullName evidence="2">Uncharacterized protein</fullName>
    </submittedName>
</protein>
<sequence length="185" mass="21497">MKFTIALLVCFIGYNVYTQSWLDGKCKTLDQSITSSEFDEANERNVFSLVINQADDIVINGEAKPKLREIAFKELVLDFVTNPKQHKNKASNPDKVYIQLSSFKKKSNQIEEFKTYIQEVYIYLWDKYASQKYDSSYIELNCKKRSKVFDRFPLRIIGEINRQEKSDNRPRGVGVPPFAGDVKDN</sequence>
<feature type="region of interest" description="Disordered" evidence="1">
    <location>
        <begin position="163"/>
        <end position="185"/>
    </location>
</feature>
<dbReference type="RefSeq" id="WP_138932621.1">
    <property type="nucleotide sequence ID" value="NZ_SWMU01000004.1"/>
</dbReference>
<keyword evidence="3" id="KW-1185">Reference proteome</keyword>
<name>A0A4U5TPB2_9FLAO</name>
<reference evidence="2 3" key="1">
    <citation type="submission" date="2019-04" db="EMBL/GenBank/DDBJ databases">
        <title>Psychroflexus halotolerans sp. nov., isolated from a marine solar saltern.</title>
        <authorList>
            <person name="Feng X."/>
        </authorList>
    </citation>
    <scope>NUCLEOTIDE SEQUENCE [LARGE SCALE GENOMIC DNA]</scope>
    <source>
        <strain evidence="2 3">WDS2C27</strain>
    </source>
</reference>
<proteinExistence type="predicted"/>
<evidence type="ECO:0000313" key="2">
    <source>
        <dbReference type="EMBL" id="TKS55793.1"/>
    </source>
</evidence>
<dbReference type="EMBL" id="SWMU01000004">
    <property type="protein sequence ID" value="TKS55793.1"/>
    <property type="molecule type" value="Genomic_DNA"/>
</dbReference>
<dbReference type="Proteomes" id="UP000306552">
    <property type="component" value="Unassembled WGS sequence"/>
</dbReference>
<comment type="caution">
    <text evidence="2">The sequence shown here is derived from an EMBL/GenBank/DDBJ whole genome shotgun (WGS) entry which is preliminary data.</text>
</comment>
<evidence type="ECO:0000256" key="1">
    <source>
        <dbReference type="SAM" id="MobiDB-lite"/>
    </source>
</evidence>